<evidence type="ECO:0000256" key="4">
    <source>
        <dbReference type="ARBA" id="ARBA00011209"/>
    </source>
</evidence>
<evidence type="ECO:0000256" key="9">
    <source>
        <dbReference type="ARBA" id="ARBA00022741"/>
    </source>
</evidence>
<evidence type="ECO:0000256" key="7">
    <source>
        <dbReference type="ARBA" id="ARBA00022598"/>
    </source>
</evidence>
<keyword evidence="9" id="KW-0547">Nucleotide-binding</keyword>
<keyword evidence="13" id="KW-0030">Aminoacyl-tRNA synthetase</keyword>
<dbReference type="GO" id="GO:0046872">
    <property type="term" value="F:metal ion binding"/>
    <property type="evidence" value="ECO:0007669"/>
    <property type="project" value="UniProtKB-KW"/>
</dbReference>
<dbReference type="PANTHER" id="PTHR11538">
    <property type="entry name" value="PHENYLALANYL-TRNA SYNTHETASE"/>
    <property type="match status" value="1"/>
</dbReference>
<evidence type="ECO:0000256" key="3">
    <source>
        <dbReference type="ARBA" id="ARBA00006703"/>
    </source>
</evidence>
<evidence type="ECO:0000256" key="12">
    <source>
        <dbReference type="ARBA" id="ARBA00022917"/>
    </source>
</evidence>
<comment type="subunit">
    <text evidence="4">Tetramer of two alpha and two beta subunits.</text>
</comment>
<evidence type="ECO:0000313" key="18">
    <source>
        <dbReference type="Proteomes" id="UP001627154"/>
    </source>
</evidence>
<dbReference type="GO" id="GO:0004826">
    <property type="term" value="F:phenylalanine-tRNA ligase activity"/>
    <property type="evidence" value="ECO:0007669"/>
    <property type="project" value="UniProtKB-EC"/>
</dbReference>
<dbReference type="Pfam" id="PF18553">
    <property type="entry name" value="PheRS_DBD3"/>
    <property type="match status" value="1"/>
</dbReference>
<dbReference type="SUPFAM" id="SSF55681">
    <property type="entry name" value="Class II aaRS and biotin synthetases"/>
    <property type="match status" value="1"/>
</dbReference>
<evidence type="ECO:0000256" key="13">
    <source>
        <dbReference type="ARBA" id="ARBA00023146"/>
    </source>
</evidence>
<dbReference type="InterPro" id="IPR006195">
    <property type="entry name" value="aa-tRNA-synth_II"/>
</dbReference>
<dbReference type="NCBIfam" id="NF003210">
    <property type="entry name" value="PRK04172.1"/>
    <property type="match status" value="1"/>
</dbReference>
<evidence type="ECO:0000256" key="14">
    <source>
        <dbReference type="ARBA" id="ARBA00030612"/>
    </source>
</evidence>
<dbReference type="InterPro" id="IPR045864">
    <property type="entry name" value="aa-tRNA-synth_II/BPL/LPL"/>
</dbReference>
<evidence type="ECO:0000256" key="1">
    <source>
        <dbReference type="ARBA" id="ARBA00001946"/>
    </source>
</evidence>
<dbReference type="InterPro" id="IPR004529">
    <property type="entry name" value="Phe-tRNA-synth_IIc_asu"/>
</dbReference>
<gene>
    <name evidence="17" type="ORF">TKK_016483</name>
</gene>
<dbReference type="PANTHER" id="PTHR11538:SF40">
    <property type="entry name" value="PHENYLALANINE--TRNA LIGASE ALPHA SUBUNIT"/>
    <property type="match status" value="1"/>
</dbReference>
<dbReference type="EC" id="6.1.1.20" evidence="5"/>
<keyword evidence="18" id="KW-1185">Reference proteome</keyword>
<comment type="caution">
    <text evidence="17">The sequence shown here is derived from an EMBL/GenBank/DDBJ whole genome shotgun (WGS) entry which is preliminary data.</text>
</comment>
<comment type="cofactor">
    <cofactor evidence="1">
        <name>Mg(2+)</name>
        <dbReference type="ChEBI" id="CHEBI:18420"/>
    </cofactor>
</comment>
<dbReference type="GO" id="GO:0005737">
    <property type="term" value="C:cytoplasm"/>
    <property type="evidence" value="ECO:0007669"/>
    <property type="project" value="UniProtKB-SubCell"/>
</dbReference>
<dbReference type="FunFam" id="3.30.930.10:FF:000033">
    <property type="entry name" value="Phenylalanine--tRNA ligase alpha subunit"/>
    <property type="match status" value="1"/>
</dbReference>
<organism evidence="17 18">
    <name type="scientific">Trichogramma kaykai</name>
    <dbReference type="NCBI Taxonomy" id="54128"/>
    <lineage>
        <taxon>Eukaryota</taxon>
        <taxon>Metazoa</taxon>
        <taxon>Ecdysozoa</taxon>
        <taxon>Arthropoda</taxon>
        <taxon>Hexapoda</taxon>
        <taxon>Insecta</taxon>
        <taxon>Pterygota</taxon>
        <taxon>Neoptera</taxon>
        <taxon>Endopterygota</taxon>
        <taxon>Hymenoptera</taxon>
        <taxon>Apocrita</taxon>
        <taxon>Proctotrupomorpha</taxon>
        <taxon>Chalcidoidea</taxon>
        <taxon>Trichogrammatidae</taxon>
        <taxon>Trichogramma</taxon>
    </lineage>
</organism>
<feature type="domain" description="Aminoacyl-transfer RNA synthetases class-II family profile" evidence="16">
    <location>
        <begin position="224"/>
        <end position="475"/>
    </location>
</feature>
<evidence type="ECO:0000256" key="8">
    <source>
        <dbReference type="ARBA" id="ARBA00022723"/>
    </source>
</evidence>
<dbReference type="CDD" id="cd00496">
    <property type="entry name" value="PheRS_alpha_core"/>
    <property type="match status" value="1"/>
</dbReference>
<accession>A0ABD2W6R4</accession>
<dbReference type="NCBIfam" id="TIGR00468">
    <property type="entry name" value="pheS"/>
    <property type="match status" value="1"/>
</dbReference>
<evidence type="ECO:0000259" key="16">
    <source>
        <dbReference type="PROSITE" id="PS50862"/>
    </source>
</evidence>
<dbReference type="AlphaFoldDB" id="A0ABD2W6R4"/>
<dbReference type="Pfam" id="PF18552">
    <property type="entry name" value="PheRS_DBD1"/>
    <property type="match status" value="1"/>
</dbReference>
<reference evidence="17 18" key="1">
    <citation type="journal article" date="2024" name="bioRxiv">
        <title>A reference genome for Trichogramma kaykai: A tiny desert-dwelling parasitoid wasp with competing sex-ratio distorters.</title>
        <authorList>
            <person name="Culotta J."/>
            <person name="Lindsey A.R."/>
        </authorList>
    </citation>
    <scope>NUCLEOTIDE SEQUENCE [LARGE SCALE GENOMIC DNA]</scope>
    <source>
        <strain evidence="17 18">KSX58</strain>
    </source>
</reference>
<dbReference type="InterPro" id="IPR040725">
    <property type="entry name" value="PheRS_DBD3"/>
</dbReference>
<protein>
    <recommendedName>
        <fullName evidence="5">phenylalanine--tRNA ligase</fullName>
        <ecNumber evidence="5">6.1.1.20</ecNumber>
    </recommendedName>
    <alternativeName>
        <fullName evidence="14">Phenylalanyl-tRNA synthetase alpha subunit</fullName>
    </alternativeName>
</protein>
<dbReference type="Gene3D" id="3.30.930.10">
    <property type="entry name" value="Bira Bifunctional Protein, Domain 2"/>
    <property type="match status" value="1"/>
</dbReference>
<dbReference type="GO" id="GO:0005524">
    <property type="term" value="F:ATP binding"/>
    <property type="evidence" value="ECO:0007669"/>
    <property type="project" value="UniProtKB-KW"/>
</dbReference>
<keyword evidence="12" id="KW-0648">Protein biosynthesis</keyword>
<dbReference type="EMBL" id="JBJJXI010000134">
    <property type="protein sequence ID" value="KAL3388245.1"/>
    <property type="molecule type" value="Genomic_DNA"/>
</dbReference>
<evidence type="ECO:0000256" key="6">
    <source>
        <dbReference type="ARBA" id="ARBA00022490"/>
    </source>
</evidence>
<dbReference type="GO" id="GO:0006412">
    <property type="term" value="P:translation"/>
    <property type="evidence" value="ECO:0007669"/>
    <property type="project" value="UniProtKB-KW"/>
</dbReference>
<keyword evidence="6" id="KW-0963">Cytoplasm</keyword>
<proteinExistence type="inferred from homology"/>
<dbReference type="InterPro" id="IPR040724">
    <property type="entry name" value="PheRS_DBD1"/>
</dbReference>
<dbReference type="Pfam" id="PF18569">
    <property type="entry name" value="Thioredoxin_16"/>
    <property type="match status" value="1"/>
</dbReference>
<keyword evidence="10" id="KW-0067">ATP-binding</keyword>
<dbReference type="PROSITE" id="PS50862">
    <property type="entry name" value="AA_TRNA_LIGASE_II"/>
    <property type="match status" value="1"/>
</dbReference>
<evidence type="ECO:0000313" key="17">
    <source>
        <dbReference type="EMBL" id="KAL3388245.1"/>
    </source>
</evidence>
<dbReference type="Gene3D" id="3.30.1370.240">
    <property type="match status" value="1"/>
</dbReference>
<dbReference type="InterPro" id="IPR002319">
    <property type="entry name" value="Phenylalanyl-tRNA_Synthase"/>
</dbReference>
<evidence type="ECO:0000256" key="11">
    <source>
        <dbReference type="ARBA" id="ARBA00022842"/>
    </source>
</evidence>
<evidence type="ECO:0000256" key="5">
    <source>
        <dbReference type="ARBA" id="ARBA00012814"/>
    </source>
</evidence>
<keyword evidence="8" id="KW-0479">Metal-binding</keyword>
<dbReference type="Pfam" id="PF01409">
    <property type="entry name" value="tRNA-synt_2d"/>
    <property type="match status" value="1"/>
</dbReference>
<dbReference type="Gene3D" id="1.20.1050.130">
    <property type="match status" value="1"/>
</dbReference>
<evidence type="ECO:0000256" key="10">
    <source>
        <dbReference type="ARBA" id="ARBA00022840"/>
    </source>
</evidence>
<keyword evidence="11" id="KW-0460">Magnesium</keyword>
<comment type="subcellular location">
    <subcellularLocation>
        <location evidence="2">Cytoplasm</location>
    </subcellularLocation>
</comment>
<dbReference type="Gene3D" id="1.10.10.2320">
    <property type="match status" value="1"/>
</dbReference>
<dbReference type="Proteomes" id="UP001627154">
    <property type="component" value="Unassembled WGS sequence"/>
</dbReference>
<dbReference type="InterPro" id="IPR041503">
    <property type="entry name" value="AIMP2_thioredoxin"/>
</dbReference>
<comment type="catalytic activity">
    <reaction evidence="15">
        <text>tRNA(Phe) + L-phenylalanine + ATP = L-phenylalanyl-tRNA(Phe) + AMP + diphosphate + H(+)</text>
        <dbReference type="Rhea" id="RHEA:19413"/>
        <dbReference type="Rhea" id="RHEA-COMP:9668"/>
        <dbReference type="Rhea" id="RHEA-COMP:9699"/>
        <dbReference type="ChEBI" id="CHEBI:15378"/>
        <dbReference type="ChEBI" id="CHEBI:30616"/>
        <dbReference type="ChEBI" id="CHEBI:33019"/>
        <dbReference type="ChEBI" id="CHEBI:58095"/>
        <dbReference type="ChEBI" id="CHEBI:78442"/>
        <dbReference type="ChEBI" id="CHEBI:78531"/>
        <dbReference type="ChEBI" id="CHEBI:456215"/>
        <dbReference type="EC" id="6.1.1.20"/>
    </reaction>
</comment>
<comment type="similarity">
    <text evidence="3">Belongs to the class-II aminoacyl-tRNA synthetase family. Phe-tRNA synthetase alpha subunit type 2 subfamily.</text>
</comment>
<name>A0ABD2W6R4_9HYME</name>
<keyword evidence="7" id="KW-0436">Ligase</keyword>
<evidence type="ECO:0000256" key="15">
    <source>
        <dbReference type="ARBA" id="ARBA00049255"/>
    </source>
</evidence>
<evidence type="ECO:0000256" key="2">
    <source>
        <dbReference type="ARBA" id="ARBA00004496"/>
    </source>
</evidence>
<sequence length="690" mass="78917">MTTELMENILGYLSEYGEADSLDLAHRFAVDHQKIVGAIKSLQAFEDLLKVESKSRKEWVLTDEGQHVLEKGSHEAAVYNALPADFSAVSQADILSKVPFGKVGLSKALAASMVELIKTGKETLIKRKAPSITDNVQKHMKELQMLSDDSKKEYKKRKLIKENIIKIMVLQKGPNFSTKIEKPEADLTADLLMNDAWKTKKFKPINLNALGAALDIGHLHPLLKVRTEFRKIFLEMGFEEMPTNNYVENSFWNFDALFQPQQHPARDAHDTFFISEPAISSKFPEDYLKRVETVHSKGGYGSQGYKYDWKIEEAQKNLLRTHTTAVSARMLYQLMQKTEFKPVRYFSIDRVFRNETLDATHLAEFHQVEGVIADYDLTLGDLIGVLYEFFKKLGIEKLEFKPAYNPYTEPSMEIFCFHEGLNKWIEIGNSGVFRPEMLLPMGLPENVNVIAWGLSLERPTMIKYGLNNIRDLVGPKVDLQMVQENPLCRLDKCRTAIKVNEKVMRNNSYSPIIFSREVFETEDMALFCDADHPPCCIKPLLVLLNKVYNISVTTHEHSSVVQSCRKDINNINRFLLDLTSNNTLPKMVITLIWHRGETCLKLTNKRVLAGQVNVARYFGRLIEKANSELLKYESFGATFAAQIDMALSKIEEAEPLTQNSLALLHEFRKINNLNYICGDEMSLLDVFFMW</sequence>
<dbReference type="Gene3D" id="1.10.10.2330">
    <property type="match status" value="1"/>
</dbReference>